<gene>
    <name evidence="1" type="ORF">AM380_18205</name>
    <name evidence="2" type="ORF">UA45_10670</name>
</gene>
<dbReference type="AlphaFoldDB" id="A0A0A2R816"/>
<accession>A0A0A2R816</accession>
<dbReference type="RefSeq" id="WP_036407684.1">
    <property type="nucleotide sequence ID" value="NZ_CAXOHU010000001.1"/>
</dbReference>
<dbReference type="PATRIC" id="fig|582.24.peg.3353"/>
<name>A0A0A2R816_MORMO</name>
<reference evidence="2 3" key="1">
    <citation type="submission" date="2015-02" db="EMBL/GenBank/DDBJ databases">
        <title>Whole genome shotgun sequencing of cultured foodborne pathogen.</title>
        <authorList>
            <person name="Timme R."/>
            <person name="Allard M.W."/>
            <person name="Strain E."/>
            <person name="Evans P.S."/>
            <person name="Brown E."/>
        </authorList>
    </citation>
    <scope>NUCLEOTIDE SEQUENCE [LARGE SCALE GENOMIC DNA]</scope>
    <source>
        <strain evidence="2 3">GCSL-TSO-24</strain>
    </source>
</reference>
<evidence type="ECO:0000313" key="3">
    <source>
        <dbReference type="Proteomes" id="UP000032582"/>
    </source>
</evidence>
<organism evidence="2 3">
    <name type="scientific">Morganella morganii</name>
    <name type="common">Proteus morganii</name>
    <dbReference type="NCBI Taxonomy" id="582"/>
    <lineage>
        <taxon>Bacteria</taxon>
        <taxon>Pseudomonadati</taxon>
        <taxon>Pseudomonadota</taxon>
        <taxon>Gammaproteobacteria</taxon>
        <taxon>Enterobacterales</taxon>
        <taxon>Morganellaceae</taxon>
        <taxon>Morganella</taxon>
    </lineage>
</organism>
<dbReference type="Proteomes" id="UP000032582">
    <property type="component" value="Unassembled WGS sequence"/>
</dbReference>
<dbReference type="EMBL" id="CP028956">
    <property type="protein sequence ID" value="AWC95431.1"/>
    <property type="molecule type" value="Genomic_DNA"/>
</dbReference>
<dbReference type="Proteomes" id="UP000244682">
    <property type="component" value="Chromosome"/>
</dbReference>
<sequence length="72" mass="8370">MEDFNFHAFWNGLNKEDRVAFADKAGVTVGYIRTHLSYARRQPGLKTIRRLHQACTEHGAAVTMEELIRFFE</sequence>
<proteinExistence type="predicted"/>
<dbReference type="EMBL" id="JZSH01000108">
    <property type="protein sequence ID" value="KJF77763.1"/>
    <property type="molecule type" value="Genomic_DNA"/>
</dbReference>
<reference evidence="1 4" key="2">
    <citation type="submission" date="2018-04" db="EMBL/GenBank/DDBJ databases">
        <title>Whole genome sequencing of Morganella morganii AR_0133.</title>
        <authorList>
            <person name="Conlan S."/>
            <person name="Thomas P.J."/>
            <person name="Mullikin J."/>
            <person name="Frank K.M."/>
            <person name="Segre J.A."/>
        </authorList>
    </citation>
    <scope>NUCLEOTIDE SEQUENCE [LARGE SCALE GENOMIC DNA]</scope>
    <source>
        <strain evidence="1 4">AR_0133</strain>
    </source>
</reference>
<evidence type="ECO:0000313" key="4">
    <source>
        <dbReference type="Proteomes" id="UP000244682"/>
    </source>
</evidence>
<dbReference type="OrthoDB" id="6458773at2"/>
<protein>
    <recommendedName>
        <fullName evidence="5">XRE family transcriptional regulator</fullName>
    </recommendedName>
</protein>
<evidence type="ECO:0008006" key="5">
    <source>
        <dbReference type="Google" id="ProtNLM"/>
    </source>
</evidence>
<evidence type="ECO:0000313" key="2">
    <source>
        <dbReference type="EMBL" id="KJF77763.1"/>
    </source>
</evidence>
<evidence type="ECO:0000313" key="1">
    <source>
        <dbReference type="EMBL" id="AWC95431.1"/>
    </source>
</evidence>